<comment type="caution">
    <text evidence="1">The sequence shown here is derived from an EMBL/GenBank/DDBJ whole genome shotgun (WGS) entry which is preliminary data.</text>
</comment>
<reference evidence="1" key="1">
    <citation type="submission" date="2020-07" db="EMBL/GenBank/DDBJ databases">
        <title>Multicomponent nature underlies the extraordinary mechanical properties of spider dragline silk.</title>
        <authorList>
            <person name="Kono N."/>
            <person name="Nakamura H."/>
            <person name="Mori M."/>
            <person name="Yoshida Y."/>
            <person name="Ohtoshi R."/>
            <person name="Malay A.D."/>
            <person name="Moran D.A.P."/>
            <person name="Tomita M."/>
            <person name="Numata K."/>
            <person name="Arakawa K."/>
        </authorList>
    </citation>
    <scope>NUCLEOTIDE SEQUENCE</scope>
</reference>
<gene>
    <name evidence="1" type="ORF">TNCT_318491</name>
</gene>
<protein>
    <submittedName>
        <fullName evidence="1">Uncharacterized protein</fullName>
    </submittedName>
</protein>
<organism evidence="1 2">
    <name type="scientific">Trichonephila clavata</name>
    <name type="common">Joro spider</name>
    <name type="synonym">Nephila clavata</name>
    <dbReference type="NCBI Taxonomy" id="2740835"/>
    <lineage>
        <taxon>Eukaryota</taxon>
        <taxon>Metazoa</taxon>
        <taxon>Ecdysozoa</taxon>
        <taxon>Arthropoda</taxon>
        <taxon>Chelicerata</taxon>
        <taxon>Arachnida</taxon>
        <taxon>Araneae</taxon>
        <taxon>Araneomorphae</taxon>
        <taxon>Entelegynae</taxon>
        <taxon>Araneoidea</taxon>
        <taxon>Nephilidae</taxon>
        <taxon>Trichonephila</taxon>
    </lineage>
</organism>
<evidence type="ECO:0000313" key="1">
    <source>
        <dbReference type="EMBL" id="GFR07854.1"/>
    </source>
</evidence>
<accession>A0A8X6LHW2</accession>
<dbReference type="AlphaFoldDB" id="A0A8X6LHW2"/>
<evidence type="ECO:0000313" key="2">
    <source>
        <dbReference type="Proteomes" id="UP000887116"/>
    </source>
</evidence>
<dbReference type="EMBL" id="BMAO01036069">
    <property type="protein sequence ID" value="GFR07854.1"/>
    <property type="molecule type" value="Genomic_DNA"/>
</dbReference>
<sequence length="106" mass="12521">MRRDSKPHKLIVFAVIHQIGSQFDRTCLLVNCESNRTLWRYGKLYSAAFDRRTERYVGTARCFWCPFEVEKATFADYMWFSFESTLLTYHSSRNSIHNLSGHSLCL</sequence>
<keyword evidence="2" id="KW-1185">Reference proteome</keyword>
<proteinExistence type="predicted"/>
<dbReference type="Proteomes" id="UP000887116">
    <property type="component" value="Unassembled WGS sequence"/>
</dbReference>
<name>A0A8X6LHW2_TRICU</name>